<reference evidence="5" key="1">
    <citation type="journal article" date="2020" name="Microbiol. Resour. Announc.">
        <title>Draft Genome Sequences of Thiorhodococcus mannitoliphagus and Thiorhodococcus minor, Purple Sulfur Photosynthetic Bacteria in the Gammaproteobacterial Family Chromatiaceae.</title>
        <authorList>
            <person name="Aviles F.A."/>
            <person name="Meyer T.E."/>
            <person name="Kyndt J.A."/>
        </authorList>
    </citation>
    <scope>NUCLEOTIDE SEQUENCE [LARGE SCALE GENOMIC DNA]</scope>
    <source>
        <strain evidence="5">DSM 18266</strain>
    </source>
</reference>
<organism evidence="4 5">
    <name type="scientific">Thiorhodococcus mannitoliphagus</name>
    <dbReference type="NCBI Taxonomy" id="329406"/>
    <lineage>
        <taxon>Bacteria</taxon>
        <taxon>Pseudomonadati</taxon>
        <taxon>Pseudomonadota</taxon>
        <taxon>Gammaproteobacteria</taxon>
        <taxon>Chromatiales</taxon>
        <taxon>Chromatiaceae</taxon>
        <taxon>Thiorhodococcus</taxon>
    </lineage>
</organism>
<name>A0A6P1DQM4_9GAMM</name>
<dbReference type="EMBL" id="JAAIJR010000006">
    <property type="protein sequence ID" value="NEX19231.1"/>
    <property type="molecule type" value="Genomic_DNA"/>
</dbReference>
<comment type="similarity">
    <text evidence="3">Belongs to the UreF family.</text>
</comment>
<protein>
    <recommendedName>
        <fullName evidence="3">Urease accessory protein UreF</fullName>
    </recommendedName>
</protein>
<evidence type="ECO:0000256" key="1">
    <source>
        <dbReference type="ARBA" id="ARBA00022988"/>
    </source>
</evidence>
<dbReference type="GO" id="GO:0005737">
    <property type="term" value="C:cytoplasm"/>
    <property type="evidence" value="ECO:0007669"/>
    <property type="project" value="UniProtKB-SubCell"/>
</dbReference>
<keyword evidence="3" id="KW-0963">Cytoplasm</keyword>
<dbReference type="InterPro" id="IPR002639">
    <property type="entry name" value="UreF"/>
</dbReference>
<dbReference type="PIRSF" id="PIRSF009467">
    <property type="entry name" value="Ureas_acces_UreF"/>
    <property type="match status" value="1"/>
</dbReference>
<keyword evidence="2 3" id="KW-0143">Chaperone</keyword>
<evidence type="ECO:0000313" key="5">
    <source>
        <dbReference type="Proteomes" id="UP000471640"/>
    </source>
</evidence>
<sequence length="224" mass="24210">MATDLALLRLLHLASPSLPTGAFTYSQSLEWAVEHGWLTSVAELENWLGDQVQTTLTGVDLPLLARLHDASIRQDDAALGSWSALLLASRETHELRCEETNRGRALADLLVSLAVAGAAERKPLLARTQVTGFAYAAAQWGIDQRQALLGYGWSWMENLVLAAVKSIPLGQTQGQQALSRLLARIPKAVETALALDDDTIGASSPALAIASSLHETQYTRLFRS</sequence>
<dbReference type="PANTHER" id="PTHR33620">
    <property type="entry name" value="UREASE ACCESSORY PROTEIN F"/>
    <property type="match status" value="1"/>
</dbReference>
<evidence type="ECO:0000313" key="4">
    <source>
        <dbReference type="EMBL" id="NEX19231.1"/>
    </source>
</evidence>
<gene>
    <name evidence="3" type="primary">ureF</name>
    <name evidence="4" type="ORF">G3480_02695</name>
</gene>
<dbReference type="PANTHER" id="PTHR33620:SF1">
    <property type="entry name" value="UREASE ACCESSORY PROTEIN F"/>
    <property type="match status" value="1"/>
</dbReference>
<evidence type="ECO:0000256" key="3">
    <source>
        <dbReference type="HAMAP-Rule" id="MF_01385"/>
    </source>
</evidence>
<keyword evidence="5" id="KW-1185">Reference proteome</keyword>
<dbReference type="Proteomes" id="UP000471640">
    <property type="component" value="Unassembled WGS sequence"/>
</dbReference>
<dbReference type="InterPro" id="IPR038277">
    <property type="entry name" value="UreF_sf"/>
</dbReference>
<keyword evidence="1 3" id="KW-0996">Nickel insertion</keyword>
<dbReference type="Gene3D" id="1.10.4190.10">
    <property type="entry name" value="Urease accessory protein UreF"/>
    <property type="match status" value="1"/>
</dbReference>
<evidence type="ECO:0000256" key="2">
    <source>
        <dbReference type="ARBA" id="ARBA00023186"/>
    </source>
</evidence>
<proteinExistence type="inferred from homology"/>
<dbReference type="HAMAP" id="MF_01385">
    <property type="entry name" value="UreF"/>
    <property type="match status" value="1"/>
</dbReference>
<comment type="subunit">
    <text evidence="3">UreD, UreF and UreG form a complex that acts as a GTP-hydrolysis-dependent molecular chaperone, activating the urease apoprotein by helping to assemble the nickel containing metallocenter of UreC. The UreE protein probably delivers the nickel.</text>
</comment>
<reference evidence="4 5" key="2">
    <citation type="submission" date="2020-02" db="EMBL/GenBank/DDBJ databases">
        <title>Genome sequences of Thiorhodococcus mannitoliphagus and Thiorhodococcus minor, purple sulfur photosynthetic bacteria in the gammaproteobacterial family, Chromatiaceae.</title>
        <authorList>
            <person name="Aviles F.A."/>
            <person name="Meyer T.E."/>
            <person name="Kyndt J.A."/>
        </authorList>
    </citation>
    <scope>NUCLEOTIDE SEQUENCE [LARGE SCALE GENOMIC DNA]</scope>
    <source>
        <strain evidence="4 5">DSM 18266</strain>
    </source>
</reference>
<comment type="caution">
    <text evidence="4">The sequence shown here is derived from an EMBL/GenBank/DDBJ whole genome shotgun (WGS) entry which is preliminary data.</text>
</comment>
<comment type="subcellular location">
    <subcellularLocation>
        <location evidence="3">Cytoplasm</location>
    </subcellularLocation>
</comment>
<comment type="function">
    <text evidence="3">Required for maturation of urease via the functional incorporation of the urease nickel metallocenter.</text>
</comment>
<dbReference type="GO" id="GO:0016151">
    <property type="term" value="F:nickel cation binding"/>
    <property type="evidence" value="ECO:0007669"/>
    <property type="project" value="UniProtKB-UniRule"/>
</dbReference>
<accession>A0A6P1DQM4</accession>
<dbReference type="AlphaFoldDB" id="A0A6P1DQM4"/>
<dbReference type="Pfam" id="PF01730">
    <property type="entry name" value="UreF"/>
    <property type="match status" value="1"/>
</dbReference>